<feature type="domain" description="J" evidence="2">
    <location>
        <begin position="54"/>
        <end position="116"/>
    </location>
</feature>
<dbReference type="InterPro" id="IPR036869">
    <property type="entry name" value="J_dom_sf"/>
</dbReference>
<keyword evidence="1" id="KW-0143">Chaperone</keyword>
<dbReference type="RefSeq" id="WP_192028484.1">
    <property type="nucleotide sequence ID" value="NZ_JACYTR010000007.1"/>
</dbReference>
<dbReference type="Gene3D" id="1.10.287.110">
    <property type="entry name" value="DnaJ domain"/>
    <property type="match status" value="1"/>
</dbReference>
<dbReference type="EMBL" id="JACYTR010000007">
    <property type="protein sequence ID" value="MBD8525133.1"/>
    <property type="molecule type" value="Genomic_DNA"/>
</dbReference>
<dbReference type="Pfam" id="PF00226">
    <property type="entry name" value="DnaJ"/>
    <property type="match status" value="1"/>
</dbReference>
<name>A0AAW3ZGG5_9GAMM</name>
<reference evidence="3 4" key="1">
    <citation type="submission" date="2020-09" db="EMBL/GenBank/DDBJ databases">
        <title>Pseudoxanthomonas sp. CAU 1598 isolated from sand of Yaerae Beach.</title>
        <authorList>
            <person name="Kim W."/>
        </authorList>
    </citation>
    <scope>NUCLEOTIDE SEQUENCE [LARGE SCALE GENOMIC DNA]</scope>
    <source>
        <strain evidence="3 4">CAU 1598</strain>
    </source>
</reference>
<dbReference type="InterPro" id="IPR001623">
    <property type="entry name" value="DnaJ_domain"/>
</dbReference>
<gene>
    <name evidence="3" type="ORF">IFO71_05200</name>
</gene>
<evidence type="ECO:0000256" key="1">
    <source>
        <dbReference type="ARBA" id="ARBA00023186"/>
    </source>
</evidence>
<dbReference type="SMART" id="SM00271">
    <property type="entry name" value="DnaJ"/>
    <property type="match status" value="1"/>
</dbReference>
<dbReference type="PRINTS" id="PR00625">
    <property type="entry name" value="JDOMAIN"/>
</dbReference>
<dbReference type="CDD" id="cd06257">
    <property type="entry name" value="DnaJ"/>
    <property type="match status" value="1"/>
</dbReference>
<dbReference type="SUPFAM" id="SSF46565">
    <property type="entry name" value="Chaperone J-domain"/>
    <property type="match status" value="1"/>
</dbReference>
<protein>
    <submittedName>
        <fullName evidence="3">J domain-containing protein</fullName>
    </submittedName>
</protein>
<sequence>MRIYGKLFGAILGWMLMRHPIGAVIGGLLGHALDAGWLQSRSEQGRQGGNAVDNAYEVLGLQPGASDAEIERAYRKLISEYHPDKVAGAASEIKAIAEQRSRAINQAYERLQRRPR</sequence>
<dbReference type="AlphaFoldDB" id="A0AAW3ZGG5"/>
<proteinExistence type="predicted"/>
<dbReference type="InterPro" id="IPR050817">
    <property type="entry name" value="DjlA_DnaK_co-chaperone"/>
</dbReference>
<dbReference type="Proteomes" id="UP000613768">
    <property type="component" value="Unassembled WGS sequence"/>
</dbReference>
<organism evidence="3 4">
    <name type="scientific">Pseudomarimonas arenosa</name>
    <dbReference type="NCBI Taxonomy" id="2774145"/>
    <lineage>
        <taxon>Bacteria</taxon>
        <taxon>Pseudomonadati</taxon>
        <taxon>Pseudomonadota</taxon>
        <taxon>Gammaproteobacteria</taxon>
        <taxon>Lysobacterales</taxon>
        <taxon>Lysobacteraceae</taxon>
        <taxon>Pseudomarimonas</taxon>
    </lineage>
</organism>
<comment type="caution">
    <text evidence="3">The sequence shown here is derived from an EMBL/GenBank/DDBJ whole genome shotgun (WGS) entry which is preliminary data.</text>
</comment>
<accession>A0AAW3ZGG5</accession>
<evidence type="ECO:0000313" key="4">
    <source>
        <dbReference type="Proteomes" id="UP000613768"/>
    </source>
</evidence>
<evidence type="ECO:0000259" key="2">
    <source>
        <dbReference type="PROSITE" id="PS50076"/>
    </source>
</evidence>
<evidence type="ECO:0000313" key="3">
    <source>
        <dbReference type="EMBL" id="MBD8525133.1"/>
    </source>
</evidence>
<dbReference type="PANTHER" id="PTHR24074">
    <property type="entry name" value="CO-CHAPERONE PROTEIN DJLA"/>
    <property type="match status" value="1"/>
</dbReference>
<keyword evidence="4" id="KW-1185">Reference proteome</keyword>
<dbReference type="PROSITE" id="PS50076">
    <property type="entry name" value="DNAJ_2"/>
    <property type="match status" value="1"/>
</dbReference>